<proteinExistence type="predicted"/>
<dbReference type="EMBL" id="JAXDAE010000005">
    <property type="protein sequence ID" value="MDY2586928.1"/>
    <property type="molecule type" value="Genomic_DNA"/>
</dbReference>
<feature type="transmembrane region" description="Helical" evidence="1">
    <location>
        <begin position="21"/>
        <end position="39"/>
    </location>
</feature>
<evidence type="ECO:0000313" key="2">
    <source>
        <dbReference type="EMBL" id="MDY2586928.1"/>
    </source>
</evidence>
<organism evidence="2 3">
    <name type="scientific">Winogradskyella aquimaris</name>
    <dbReference type="NCBI Taxonomy" id="864074"/>
    <lineage>
        <taxon>Bacteria</taxon>
        <taxon>Pseudomonadati</taxon>
        <taxon>Bacteroidota</taxon>
        <taxon>Flavobacteriia</taxon>
        <taxon>Flavobacteriales</taxon>
        <taxon>Flavobacteriaceae</taxon>
        <taxon>Winogradskyella</taxon>
    </lineage>
</organism>
<dbReference type="InterPro" id="IPR045749">
    <property type="entry name" value="DUF6090"/>
</dbReference>
<feature type="non-terminal residue" evidence="2">
    <location>
        <position position="1"/>
    </location>
</feature>
<accession>A0ABU5EKX3</accession>
<protein>
    <submittedName>
        <fullName evidence="2">DUF6090 family protein</fullName>
    </submittedName>
</protein>
<evidence type="ECO:0000256" key="1">
    <source>
        <dbReference type="SAM" id="Phobius"/>
    </source>
</evidence>
<sequence length="244" mass="28765">FFRKIRQNLLSEGKTGKYLKYAIGEIILVVIGILIALQINNWNEGRKEFNKSKALLEEFKRDLARDTVESNYVTGKLERRITIGAWALHKISYDTSHLDSLKLVFFSPYHQLPMTDRTFNKLQNSENPNLTGFENLQNNLTKYYTDTKYLLDAFNEEEKYNAMYHEINQVIRQKTEKDLSGFPVLPIEKESLENLISFAQSIEGRNYIKQTYVRRKGMMKYFKRVKKEAKQLIQEINTCLEVKK</sequence>
<keyword evidence="3" id="KW-1185">Reference proteome</keyword>
<keyword evidence="1" id="KW-1133">Transmembrane helix</keyword>
<comment type="caution">
    <text evidence="2">The sequence shown here is derived from an EMBL/GenBank/DDBJ whole genome shotgun (WGS) entry which is preliminary data.</text>
</comment>
<dbReference type="Proteomes" id="UP001285855">
    <property type="component" value="Unassembled WGS sequence"/>
</dbReference>
<name>A0ABU5EKX3_9FLAO</name>
<gene>
    <name evidence="2" type="ORF">SNF14_06225</name>
</gene>
<reference evidence="2 3" key="1">
    <citation type="submission" date="2023-11" db="EMBL/GenBank/DDBJ databases">
        <title>Winogradskyella pelagius sp. nov., isolated from coastal sediment.</title>
        <authorList>
            <person name="Li F."/>
        </authorList>
    </citation>
    <scope>NUCLEOTIDE SEQUENCE [LARGE SCALE GENOMIC DNA]</scope>
    <source>
        <strain evidence="2 3">KCTC 23502</strain>
    </source>
</reference>
<keyword evidence="1" id="KW-0812">Transmembrane</keyword>
<dbReference type="RefSeq" id="WP_320555307.1">
    <property type="nucleotide sequence ID" value="NZ_JAXDAE010000005.1"/>
</dbReference>
<dbReference type="Pfam" id="PF19578">
    <property type="entry name" value="DUF6090"/>
    <property type="match status" value="1"/>
</dbReference>
<keyword evidence="1" id="KW-0472">Membrane</keyword>
<evidence type="ECO:0000313" key="3">
    <source>
        <dbReference type="Proteomes" id="UP001285855"/>
    </source>
</evidence>